<organism evidence="8 9">
    <name type="scientific">Yimella lutea</name>
    <dbReference type="NCBI Taxonomy" id="587872"/>
    <lineage>
        <taxon>Bacteria</taxon>
        <taxon>Bacillati</taxon>
        <taxon>Actinomycetota</taxon>
        <taxon>Actinomycetes</taxon>
        <taxon>Micrococcales</taxon>
        <taxon>Dermacoccaceae</taxon>
        <taxon>Yimella</taxon>
    </lineage>
</organism>
<keyword evidence="9" id="KW-1185">Reference proteome</keyword>
<keyword evidence="4 6" id="KW-1133">Transmembrane helix</keyword>
<keyword evidence="2" id="KW-1003">Cell membrane</keyword>
<dbReference type="PANTHER" id="PTHR35007">
    <property type="entry name" value="INTEGRAL MEMBRANE PROTEIN-RELATED"/>
    <property type="match status" value="1"/>
</dbReference>
<dbReference type="Pfam" id="PF00482">
    <property type="entry name" value="T2SSF"/>
    <property type="match status" value="1"/>
</dbReference>
<comment type="caution">
    <text evidence="8">The sequence shown here is derived from an EMBL/GenBank/DDBJ whole genome shotgun (WGS) entry which is preliminary data.</text>
</comment>
<protein>
    <submittedName>
        <fullName evidence="8">Type II secretion system (T2SS) protein F</fullName>
    </submittedName>
</protein>
<dbReference type="EMBL" id="VFMO01000001">
    <property type="protein sequence ID" value="TQJ13362.1"/>
    <property type="molecule type" value="Genomic_DNA"/>
</dbReference>
<reference evidence="8 9" key="1">
    <citation type="submission" date="2019-06" db="EMBL/GenBank/DDBJ databases">
        <title>Sequencing the genomes of 1000 actinobacteria strains.</title>
        <authorList>
            <person name="Klenk H.-P."/>
        </authorList>
    </citation>
    <scope>NUCLEOTIDE SEQUENCE [LARGE SCALE GENOMIC DNA]</scope>
    <source>
        <strain evidence="8 9">DSM 19828</strain>
    </source>
</reference>
<feature type="domain" description="Type II secretion system protein GspF" evidence="7">
    <location>
        <begin position="13"/>
        <end position="131"/>
    </location>
</feature>
<proteinExistence type="predicted"/>
<dbReference type="PANTHER" id="PTHR35007:SF3">
    <property type="entry name" value="POSSIBLE CONSERVED ALANINE RICH MEMBRANE PROTEIN"/>
    <property type="match status" value="1"/>
</dbReference>
<evidence type="ECO:0000256" key="1">
    <source>
        <dbReference type="ARBA" id="ARBA00004651"/>
    </source>
</evidence>
<evidence type="ECO:0000256" key="5">
    <source>
        <dbReference type="ARBA" id="ARBA00023136"/>
    </source>
</evidence>
<sequence length="149" mass="15256">MSESTVLDAAAAIDLVAIALGGGLPLADALGAVAQVSRDRIEHDLRLVEAALRWGVEPSVAWREAGEVWAAVGVAFALAGDLGLPPRGLLHDAAESIRLNEAARSEAAVGRLSVLLVLPLGLLFLPAFALLAVVPVVISLARSTLDGIG</sequence>
<dbReference type="RefSeq" id="WP_141927513.1">
    <property type="nucleotide sequence ID" value="NZ_BAABCI010000015.1"/>
</dbReference>
<comment type="subcellular location">
    <subcellularLocation>
        <location evidence="1">Cell membrane</location>
        <topology evidence="1">Multi-pass membrane protein</topology>
    </subcellularLocation>
</comment>
<evidence type="ECO:0000256" key="6">
    <source>
        <dbReference type="SAM" id="Phobius"/>
    </source>
</evidence>
<dbReference type="Proteomes" id="UP000320806">
    <property type="component" value="Unassembled WGS sequence"/>
</dbReference>
<dbReference type="AlphaFoldDB" id="A0A542EDE9"/>
<evidence type="ECO:0000256" key="4">
    <source>
        <dbReference type="ARBA" id="ARBA00022989"/>
    </source>
</evidence>
<dbReference type="InterPro" id="IPR018076">
    <property type="entry name" value="T2SS_GspF_dom"/>
</dbReference>
<evidence type="ECO:0000256" key="3">
    <source>
        <dbReference type="ARBA" id="ARBA00022692"/>
    </source>
</evidence>
<evidence type="ECO:0000313" key="8">
    <source>
        <dbReference type="EMBL" id="TQJ13362.1"/>
    </source>
</evidence>
<evidence type="ECO:0000256" key="2">
    <source>
        <dbReference type="ARBA" id="ARBA00022475"/>
    </source>
</evidence>
<accession>A0A542EDE9</accession>
<dbReference type="OrthoDB" id="4868453at2"/>
<dbReference type="GO" id="GO:0005886">
    <property type="term" value="C:plasma membrane"/>
    <property type="evidence" value="ECO:0007669"/>
    <property type="project" value="UniProtKB-SubCell"/>
</dbReference>
<feature type="transmembrane region" description="Helical" evidence="6">
    <location>
        <begin position="114"/>
        <end position="138"/>
    </location>
</feature>
<evidence type="ECO:0000259" key="7">
    <source>
        <dbReference type="Pfam" id="PF00482"/>
    </source>
</evidence>
<name>A0A542EDE9_9MICO</name>
<keyword evidence="3 6" id="KW-0812">Transmembrane</keyword>
<evidence type="ECO:0000313" key="9">
    <source>
        <dbReference type="Proteomes" id="UP000320806"/>
    </source>
</evidence>
<gene>
    <name evidence="8" type="ORF">FB459_0778</name>
</gene>
<keyword evidence="5 6" id="KW-0472">Membrane</keyword>